<comment type="catalytic activity">
    <reaction evidence="8">
        <text>a 2'-deoxycytidine in DNA + S-adenosyl-L-methionine = an N(4)-methyl-2'-deoxycytidine in DNA + S-adenosyl-L-homocysteine + H(+)</text>
        <dbReference type="Rhea" id="RHEA:16857"/>
        <dbReference type="Rhea" id="RHEA-COMP:11369"/>
        <dbReference type="Rhea" id="RHEA-COMP:13674"/>
        <dbReference type="ChEBI" id="CHEBI:15378"/>
        <dbReference type="ChEBI" id="CHEBI:57856"/>
        <dbReference type="ChEBI" id="CHEBI:59789"/>
        <dbReference type="ChEBI" id="CHEBI:85452"/>
        <dbReference type="ChEBI" id="CHEBI:137933"/>
        <dbReference type="EC" id="2.1.1.113"/>
    </reaction>
</comment>
<dbReference type="EC" id="2.1.1.-" evidence="9"/>
<dbReference type="GO" id="GO:0008170">
    <property type="term" value="F:N-methyltransferase activity"/>
    <property type="evidence" value="ECO:0007669"/>
    <property type="project" value="InterPro"/>
</dbReference>
<keyword evidence="4" id="KW-0949">S-adenosyl-L-methionine</keyword>
<dbReference type="PROSITE" id="PS00093">
    <property type="entry name" value="N4_MTASE"/>
    <property type="match status" value="1"/>
</dbReference>
<gene>
    <name evidence="11" type="ORF">GL300_21305</name>
</gene>
<keyword evidence="6" id="KW-0238">DNA-binding</keyword>
<comment type="caution">
    <text evidence="11">The sequence shown here is derived from an EMBL/GenBank/DDBJ whole genome shotgun (WGS) entry which is preliminary data.</text>
</comment>
<protein>
    <recommendedName>
        <fullName evidence="9">Methyltransferase</fullName>
        <ecNumber evidence="9">2.1.1.-</ecNumber>
    </recommendedName>
</protein>
<evidence type="ECO:0000256" key="8">
    <source>
        <dbReference type="ARBA" id="ARBA00049120"/>
    </source>
</evidence>
<dbReference type="CDD" id="cd02440">
    <property type="entry name" value="AdoMet_MTases"/>
    <property type="match status" value="1"/>
</dbReference>
<comment type="catalytic activity">
    <reaction evidence="7">
        <text>a 2'-deoxyadenosine in DNA + S-adenosyl-L-methionine = an N(6)-methyl-2'-deoxyadenosine in DNA + S-adenosyl-L-homocysteine + H(+)</text>
        <dbReference type="Rhea" id="RHEA:15197"/>
        <dbReference type="Rhea" id="RHEA-COMP:12418"/>
        <dbReference type="Rhea" id="RHEA-COMP:12419"/>
        <dbReference type="ChEBI" id="CHEBI:15378"/>
        <dbReference type="ChEBI" id="CHEBI:57856"/>
        <dbReference type="ChEBI" id="CHEBI:59789"/>
        <dbReference type="ChEBI" id="CHEBI:90615"/>
        <dbReference type="ChEBI" id="CHEBI:90616"/>
        <dbReference type="EC" id="2.1.1.72"/>
    </reaction>
</comment>
<keyword evidence="2 11" id="KW-0489">Methyltransferase</keyword>
<dbReference type="GO" id="GO:0003677">
    <property type="term" value="F:DNA binding"/>
    <property type="evidence" value="ECO:0007669"/>
    <property type="project" value="UniProtKB-KW"/>
</dbReference>
<dbReference type="GO" id="GO:0032259">
    <property type="term" value="P:methylation"/>
    <property type="evidence" value="ECO:0007669"/>
    <property type="project" value="UniProtKB-KW"/>
</dbReference>
<proteinExistence type="inferred from homology"/>
<evidence type="ECO:0000256" key="7">
    <source>
        <dbReference type="ARBA" id="ARBA00047942"/>
    </source>
</evidence>
<sequence>MTCIPINIPHQHTVAPAQSQEDAPGCDLHRRSHAARQTIIHGDCLDAMRRMKAGSIDVVVTSPPYNIGVPYRSYDDRKPPEVYLRWMEEVAGQIARLLADDGALFLNIAAGPDPWIATDVAQAFRSHLTLQNRISWIKSIAIGDRTSGHFKPINSKRFLNRTHEEILHFTKRGDVEIDRLAIGVPYEDKTNLGRWQAARSDRRCAGNSWFIPYETVRARAGKHGHPAIFPVDLPLRCLQMHGETGTVLDPFAGSGTTLVAARMLGWNGIGIEIDDAYAEMARHRLAEIAGGSVSCC</sequence>
<accession>A0A844HU14</accession>
<dbReference type="Pfam" id="PF01555">
    <property type="entry name" value="N6_N4_Mtase"/>
    <property type="match status" value="1"/>
</dbReference>
<name>A0A844HU14_9RHOB</name>
<keyword evidence="3 11" id="KW-0808">Transferase</keyword>
<comment type="similarity">
    <text evidence="1">Belongs to the N(4)/N(6)-methyltransferase family. N(4) subfamily.</text>
</comment>
<evidence type="ECO:0000313" key="11">
    <source>
        <dbReference type="EMBL" id="MTH61745.1"/>
    </source>
</evidence>
<dbReference type="Gene3D" id="3.40.50.150">
    <property type="entry name" value="Vaccinia Virus protein VP39"/>
    <property type="match status" value="1"/>
</dbReference>
<evidence type="ECO:0000256" key="2">
    <source>
        <dbReference type="ARBA" id="ARBA00022603"/>
    </source>
</evidence>
<dbReference type="OrthoDB" id="9773571at2"/>
<dbReference type="GO" id="GO:0009007">
    <property type="term" value="F:site-specific DNA-methyltransferase (adenine-specific) activity"/>
    <property type="evidence" value="ECO:0007669"/>
    <property type="project" value="UniProtKB-EC"/>
</dbReference>
<evidence type="ECO:0000313" key="12">
    <source>
        <dbReference type="Proteomes" id="UP000449846"/>
    </source>
</evidence>
<dbReference type="GO" id="GO:0009307">
    <property type="term" value="P:DNA restriction-modification system"/>
    <property type="evidence" value="ECO:0007669"/>
    <property type="project" value="UniProtKB-KW"/>
</dbReference>
<dbReference type="InterPro" id="IPR017985">
    <property type="entry name" value="MeTrfase_CN4_CS"/>
</dbReference>
<dbReference type="SUPFAM" id="SSF53335">
    <property type="entry name" value="S-adenosyl-L-methionine-dependent methyltransferases"/>
    <property type="match status" value="1"/>
</dbReference>
<feature type="domain" description="DNA methylase N-4/N-6" evidence="10">
    <location>
        <begin position="56"/>
        <end position="281"/>
    </location>
</feature>
<evidence type="ECO:0000256" key="1">
    <source>
        <dbReference type="ARBA" id="ARBA00010203"/>
    </source>
</evidence>
<dbReference type="AlphaFoldDB" id="A0A844HU14"/>
<dbReference type="PRINTS" id="PR00508">
    <property type="entry name" value="S21N4MTFRASE"/>
</dbReference>
<keyword evidence="5" id="KW-0680">Restriction system</keyword>
<dbReference type="PANTHER" id="PTHR13370:SF3">
    <property type="entry name" value="TRNA (GUANINE(10)-N2)-METHYLTRANSFERASE HOMOLOG"/>
    <property type="match status" value="1"/>
</dbReference>
<evidence type="ECO:0000256" key="5">
    <source>
        <dbReference type="ARBA" id="ARBA00022747"/>
    </source>
</evidence>
<evidence type="ECO:0000256" key="3">
    <source>
        <dbReference type="ARBA" id="ARBA00022679"/>
    </source>
</evidence>
<organism evidence="11 12">
    <name type="scientific">Paracoccus litorisediminis</name>
    <dbReference type="NCBI Taxonomy" id="2006130"/>
    <lineage>
        <taxon>Bacteria</taxon>
        <taxon>Pseudomonadati</taxon>
        <taxon>Pseudomonadota</taxon>
        <taxon>Alphaproteobacteria</taxon>
        <taxon>Rhodobacterales</taxon>
        <taxon>Paracoccaceae</taxon>
        <taxon>Paracoccus</taxon>
    </lineage>
</organism>
<evidence type="ECO:0000259" key="10">
    <source>
        <dbReference type="Pfam" id="PF01555"/>
    </source>
</evidence>
<evidence type="ECO:0000256" key="9">
    <source>
        <dbReference type="RuleBase" id="RU362026"/>
    </source>
</evidence>
<dbReference type="EMBL" id="WMIG01000019">
    <property type="protein sequence ID" value="MTH61745.1"/>
    <property type="molecule type" value="Genomic_DNA"/>
</dbReference>
<dbReference type="GO" id="GO:0015667">
    <property type="term" value="F:site-specific DNA-methyltransferase (cytosine-N4-specific) activity"/>
    <property type="evidence" value="ECO:0007669"/>
    <property type="project" value="UniProtKB-EC"/>
</dbReference>
<dbReference type="InterPro" id="IPR002941">
    <property type="entry name" value="DNA_methylase_N4/N6"/>
</dbReference>
<dbReference type="GO" id="GO:0005737">
    <property type="term" value="C:cytoplasm"/>
    <property type="evidence" value="ECO:0007669"/>
    <property type="project" value="TreeGrafter"/>
</dbReference>
<dbReference type="InterPro" id="IPR001091">
    <property type="entry name" value="RM_Methyltransferase"/>
</dbReference>
<dbReference type="PANTHER" id="PTHR13370">
    <property type="entry name" value="RNA METHYLASE-RELATED"/>
    <property type="match status" value="1"/>
</dbReference>
<dbReference type="InterPro" id="IPR029063">
    <property type="entry name" value="SAM-dependent_MTases_sf"/>
</dbReference>
<evidence type="ECO:0000256" key="6">
    <source>
        <dbReference type="ARBA" id="ARBA00023125"/>
    </source>
</evidence>
<reference evidence="11 12" key="1">
    <citation type="submission" date="2019-11" db="EMBL/GenBank/DDBJ databases">
        <authorList>
            <person name="Dong K."/>
        </authorList>
    </citation>
    <scope>NUCLEOTIDE SEQUENCE [LARGE SCALE GENOMIC DNA]</scope>
    <source>
        <strain evidence="11 12">NBRC 112902</strain>
    </source>
</reference>
<dbReference type="Proteomes" id="UP000449846">
    <property type="component" value="Unassembled WGS sequence"/>
</dbReference>
<keyword evidence="12" id="KW-1185">Reference proteome</keyword>
<evidence type="ECO:0000256" key="4">
    <source>
        <dbReference type="ARBA" id="ARBA00022691"/>
    </source>
</evidence>